<dbReference type="EMBL" id="NIDE01000004">
    <property type="protein sequence ID" value="OWK43288.1"/>
    <property type="molecule type" value="Genomic_DNA"/>
</dbReference>
<organism evidence="1 2">
    <name type="scientific">Fimbriiglobus ruber</name>
    <dbReference type="NCBI Taxonomy" id="1908690"/>
    <lineage>
        <taxon>Bacteria</taxon>
        <taxon>Pseudomonadati</taxon>
        <taxon>Planctomycetota</taxon>
        <taxon>Planctomycetia</taxon>
        <taxon>Gemmatales</taxon>
        <taxon>Gemmataceae</taxon>
        <taxon>Fimbriiglobus</taxon>
    </lineage>
</organism>
<sequence length="104" mass="10871">MAEAPRFPFKADAVISEAKATLIALAEEQREGGAREVLRNLINVLSNCGWDHFKTPGSAAALGGALSDLAALETIQTNDVNVWHDALDQIGFDPLAVATGAVGV</sequence>
<proteinExistence type="predicted"/>
<dbReference type="AlphaFoldDB" id="A0A225DXM8"/>
<keyword evidence="2" id="KW-1185">Reference proteome</keyword>
<comment type="caution">
    <text evidence="1">The sequence shown here is derived from an EMBL/GenBank/DDBJ whole genome shotgun (WGS) entry which is preliminary data.</text>
</comment>
<name>A0A225DXM8_9BACT</name>
<protein>
    <submittedName>
        <fullName evidence="1">Uncharacterized protein</fullName>
    </submittedName>
</protein>
<gene>
    <name evidence="1" type="ORF">FRUB_02887</name>
</gene>
<dbReference type="Proteomes" id="UP000214646">
    <property type="component" value="Unassembled WGS sequence"/>
</dbReference>
<evidence type="ECO:0000313" key="1">
    <source>
        <dbReference type="EMBL" id="OWK43288.1"/>
    </source>
</evidence>
<reference evidence="2" key="1">
    <citation type="submission" date="2017-06" db="EMBL/GenBank/DDBJ databases">
        <title>Genome analysis of Fimbriiglobus ruber SP5, the first member of the order Planctomycetales with confirmed chitinolytic capability.</title>
        <authorList>
            <person name="Ravin N.V."/>
            <person name="Rakitin A.L."/>
            <person name="Ivanova A.A."/>
            <person name="Beletsky A.V."/>
            <person name="Kulichevskaya I.S."/>
            <person name="Mardanov A.V."/>
            <person name="Dedysh S.N."/>
        </authorList>
    </citation>
    <scope>NUCLEOTIDE SEQUENCE [LARGE SCALE GENOMIC DNA]</scope>
    <source>
        <strain evidence="2">SP5</strain>
    </source>
</reference>
<evidence type="ECO:0000313" key="2">
    <source>
        <dbReference type="Proteomes" id="UP000214646"/>
    </source>
</evidence>
<accession>A0A225DXM8</accession>